<name>A0A388MEK5_CHABU</name>
<evidence type="ECO:0000313" key="2">
    <source>
        <dbReference type="EMBL" id="GBG92943.1"/>
    </source>
</evidence>
<protein>
    <submittedName>
        <fullName evidence="2">Uncharacterized protein</fullName>
    </submittedName>
</protein>
<feature type="region of interest" description="Disordered" evidence="1">
    <location>
        <begin position="77"/>
        <end position="104"/>
    </location>
</feature>
<comment type="caution">
    <text evidence="2">The sequence shown here is derived from an EMBL/GenBank/DDBJ whole genome shotgun (WGS) entry which is preliminary data.</text>
</comment>
<dbReference type="EMBL" id="BFEA01001179">
    <property type="protein sequence ID" value="GBG92943.1"/>
    <property type="molecule type" value="Genomic_DNA"/>
</dbReference>
<proteinExistence type="predicted"/>
<sequence length="296" mass="34044">MAGHIGWECPNPPHGGGVNNYSGAVANTQPVQPLLTLSAPPGVGGQVQPTQYQASRSNNYYPRMGERVEKIETIVGRLDARDRQRQEREEQANRKREEEENREIREKECKELEETIGAQMEAKLKSMYEVYFGKRKEEDGEIDKLKKQMEQQQAASTSQGKIVMQGETDREIARRQLEDLRRREGDLLRTCKATPGRISSNAKEVNDRYQFIKEQRKELGKKNKAQPMEICEKMGITYKKIDVTVEEIVERRVIDVFGSFDSARMRMAREKPDQEKVEGDGTSDDFVEVHEVQSDY</sequence>
<keyword evidence="3" id="KW-1185">Reference proteome</keyword>
<gene>
    <name evidence="2" type="ORF">CBR_g57899</name>
</gene>
<dbReference type="Proteomes" id="UP000265515">
    <property type="component" value="Unassembled WGS sequence"/>
</dbReference>
<accession>A0A388MEK5</accession>
<reference evidence="2 3" key="1">
    <citation type="journal article" date="2018" name="Cell">
        <title>The Chara Genome: Secondary Complexity and Implications for Plant Terrestrialization.</title>
        <authorList>
            <person name="Nishiyama T."/>
            <person name="Sakayama H."/>
            <person name="Vries J.D."/>
            <person name="Buschmann H."/>
            <person name="Saint-Marcoux D."/>
            <person name="Ullrich K.K."/>
            <person name="Haas F.B."/>
            <person name="Vanderstraeten L."/>
            <person name="Becker D."/>
            <person name="Lang D."/>
            <person name="Vosolsobe S."/>
            <person name="Rombauts S."/>
            <person name="Wilhelmsson P.K.I."/>
            <person name="Janitza P."/>
            <person name="Kern R."/>
            <person name="Heyl A."/>
            <person name="Rumpler F."/>
            <person name="Villalobos L.I.A.C."/>
            <person name="Clay J.M."/>
            <person name="Skokan R."/>
            <person name="Toyoda A."/>
            <person name="Suzuki Y."/>
            <person name="Kagoshima H."/>
            <person name="Schijlen E."/>
            <person name="Tajeshwar N."/>
            <person name="Catarino B."/>
            <person name="Hetherington A.J."/>
            <person name="Saltykova A."/>
            <person name="Bonnot C."/>
            <person name="Breuninger H."/>
            <person name="Symeonidi A."/>
            <person name="Radhakrishnan G.V."/>
            <person name="Van Nieuwerburgh F."/>
            <person name="Deforce D."/>
            <person name="Chang C."/>
            <person name="Karol K.G."/>
            <person name="Hedrich R."/>
            <person name="Ulvskov P."/>
            <person name="Glockner G."/>
            <person name="Delwiche C.F."/>
            <person name="Petrasek J."/>
            <person name="Van de Peer Y."/>
            <person name="Friml J."/>
            <person name="Beilby M."/>
            <person name="Dolan L."/>
            <person name="Kohara Y."/>
            <person name="Sugano S."/>
            <person name="Fujiyama A."/>
            <person name="Delaux P.-M."/>
            <person name="Quint M."/>
            <person name="TheiBen G."/>
            <person name="Hagemann M."/>
            <person name="Harholt J."/>
            <person name="Dunand C."/>
            <person name="Zachgo S."/>
            <person name="Langdale J."/>
            <person name="Maumus F."/>
            <person name="Straeten D.V.D."/>
            <person name="Gould S.B."/>
            <person name="Rensing S.A."/>
        </authorList>
    </citation>
    <scope>NUCLEOTIDE SEQUENCE [LARGE SCALE GENOMIC DNA]</scope>
    <source>
        <strain evidence="2 3">S276</strain>
    </source>
</reference>
<dbReference type="Gramene" id="GBG92943">
    <property type="protein sequence ID" value="GBG92943"/>
    <property type="gene ID" value="CBR_g57899"/>
</dbReference>
<evidence type="ECO:0000256" key="1">
    <source>
        <dbReference type="SAM" id="MobiDB-lite"/>
    </source>
</evidence>
<dbReference type="AlphaFoldDB" id="A0A388MEK5"/>
<feature type="region of interest" description="Disordered" evidence="1">
    <location>
        <begin position="1"/>
        <end position="21"/>
    </location>
</feature>
<organism evidence="2 3">
    <name type="scientific">Chara braunii</name>
    <name type="common">Braun's stonewort</name>
    <dbReference type="NCBI Taxonomy" id="69332"/>
    <lineage>
        <taxon>Eukaryota</taxon>
        <taxon>Viridiplantae</taxon>
        <taxon>Streptophyta</taxon>
        <taxon>Charophyceae</taxon>
        <taxon>Charales</taxon>
        <taxon>Characeae</taxon>
        <taxon>Chara</taxon>
    </lineage>
</organism>
<evidence type="ECO:0000313" key="3">
    <source>
        <dbReference type="Proteomes" id="UP000265515"/>
    </source>
</evidence>